<dbReference type="EMBL" id="CM047747">
    <property type="protein sequence ID" value="KAJ0016685.1"/>
    <property type="molecule type" value="Genomic_DNA"/>
</dbReference>
<comment type="caution">
    <text evidence="1">The sequence shown here is derived from an EMBL/GenBank/DDBJ whole genome shotgun (WGS) entry which is preliminary data.</text>
</comment>
<organism evidence="1 2">
    <name type="scientific">Pistacia integerrima</name>
    <dbReference type="NCBI Taxonomy" id="434235"/>
    <lineage>
        <taxon>Eukaryota</taxon>
        <taxon>Viridiplantae</taxon>
        <taxon>Streptophyta</taxon>
        <taxon>Embryophyta</taxon>
        <taxon>Tracheophyta</taxon>
        <taxon>Spermatophyta</taxon>
        <taxon>Magnoliopsida</taxon>
        <taxon>eudicotyledons</taxon>
        <taxon>Gunneridae</taxon>
        <taxon>Pentapetalae</taxon>
        <taxon>rosids</taxon>
        <taxon>malvids</taxon>
        <taxon>Sapindales</taxon>
        <taxon>Anacardiaceae</taxon>
        <taxon>Pistacia</taxon>
    </lineage>
</organism>
<keyword evidence="2" id="KW-1185">Reference proteome</keyword>
<dbReference type="Proteomes" id="UP001163603">
    <property type="component" value="Chromosome 12"/>
</dbReference>
<accession>A0ACC0XEC1</accession>
<proteinExistence type="predicted"/>
<evidence type="ECO:0000313" key="1">
    <source>
        <dbReference type="EMBL" id="KAJ0016685.1"/>
    </source>
</evidence>
<evidence type="ECO:0000313" key="2">
    <source>
        <dbReference type="Proteomes" id="UP001163603"/>
    </source>
</evidence>
<name>A0ACC0XEC1_9ROSI</name>
<gene>
    <name evidence="1" type="ORF">Pint_11031</name>
</gene>
<reference evidence="2" key="1">
    <citation type="journal article" date="2023" name="G3 (Bethesda)">
        <title>Genome assembly and association tests identify interacting loci associated with vigor, precocity, and sex in interspecific pistachio rootstocks.</title>
        <authorList>
            <person name="Palmer W."/>
            <person name="Jacygrad E."/>
            <person name="Sagayaradj S."/>
            <person name="Cavanaugh K."/>
            <person name="Han R."/>
            <person name="Bertier L."/>
            <person name="Beede B."/>
            <person name="Kafkas S."/>
            <person name="Golino D."/>
            <person name="Preece J."/>
            <person name="Michelmore R."/>
        </authorList>
    </citation>
    <scope>NUCLEOTIDE SEQUENCE [LARGE SCALE GENOMIC DNA]</scope>
</reference>
<protein>
    <submittedName>
        <fullName evidence="1">Uncharacterized protein</fullName>
    </submittedName>
</protein>
<sequence length="306" mass="34398">MNEHRAFSSPELVPDNSSSRLEDHSLEGIAANVKLLLKLIQDHNEASTKNQDDRKTQRVAGMITIIDDVKTRIQKSQSVRRTAELRRCFTDLKPNHPPKETKTSELPNDEKDKLRRQLTASLAARKSLEVMCSSLGKEKQIMASELAKKVHELSELEEHVSDLKAQNDTLLAKVQQYAAEHKEKKSNGVEIQGNAALQERNKALSEQLLKSLDGYKSLKRKYQDAKEENVAMRATMEEMGFVIAAGVDQVKGLRQRIATKEEPVNIEAEISALETMFKGFNMKIGKHIKNKSESSKSRAQASGRKP</sequence>